<protein>
    <submittedName>
        <fullName evidence="3">Zn-dependent peptidase ImmA (M78 family)</fullName>
    </submittedName>
</protein>
<dbReference type="EMBL" id="JACIJP010000001">
    <property type="protein sequence ID" value="MBB6122926.1"/>
    <property type="molecule type" value="Genomic_DNA"/>
</dbReference>
<dbReference type="RefSeq" id="WP_246351749.1">
    <property type="nucleotide sequence ID" value="NZ_JACIJP010000001.1"/>
</dbReference>
<evidence type="ECO:0000256" key="1">
    <source>
        <dbReference type="ARBA" id="ARBA00007227"/>
    </source>
</evidence>
<dbReference type="PANTHER" id="PTHR43236">
    <property type="entry name" value="ANTITOXIN HIGA1"/>
    <property type="match status" value="1"/>
</dbReference>
<dbReference type="Pfam" id="PF06114">
    <property type="entry name" value="Peptidase_M78"/>
    <property type="match status" value="1"/>
</dbReference>
<name>A0A841J079_9SPHN</name>
<dbReference type="InterPro" id="IPR052345">
    <property type="entry name" value="Rad_response_metalloprotease"/>
</dbReference>
<comment type="similarity">
    <text evidence="1">Belongs to the short-chain fatty acyl-CoA assimilation regulator (ScfR) family.</text>
</comment>
<gene>
    <name evidence="3" type="ORF">FHS92_000633</name>
</gene>
<accession>A0A841J079</accession>
<dbReference type="Pfam" id="PF01381">
    <property type="entry name" value="HTH_3"/>
    <property type="match status" value="1"/>
</dbReference>
<dbReference type="Gene3D" id="1.10.260.40">
    <property type="entry name" value="lambda repressor-like DNA-binding domains"/>
    <property type="match status" value="1"/>
</dbReference>
<dbReference type="InterPro" id="IPR001387">
    <property type="entry name" value="Cro/C1-type_HTH"/>
</dbReference>
<comment type="caution">
    <text evidence="3">The sequence shown here is derived from an EMBL/GenBank/DDBJ whole genome shotgun (WGS) entry which is preliminary data.</text>
</comment>
<dbReference type="InterPro" id="IPR010982">
    <property type="entry name" value="Lambda_DNA-bd_dom_sf"/>
</dbReference>
<dbReference type="AlphaFoldDB" id="A0A841J079"/>
<dbReference type="Proteomes" id="UP000552700">
    <property type="component" value="Unassembled WGS sequence"/>
</dbReference>
<evidence type="ECO:0000259" key="2">
    <source>
        <dbReference type="PROSITE" id="PS50943"/>
    </source>
</evidence>
<dbReference type="SMART" id="SM00530">
    <property type="entry name" value="HTH_XRE"/>
    <property type="match status" value="1"/>
</dbReference>
<dbReference type="Gene3D" id="1.10.10.2910">
    <property type="match status" value="1"/>
</dbReference>
<dbReference type="GO" id="GO:0003677">
    <property type="term" value="F:DNA binding"/>
    <property type="evidence" value="ECO:0007669"/>
    <property type="project" value="InterPro"/>
</dbReference>
<keyword evidence="4" id="KW-1185">Reference proteome</keyword>
<evidence type="ECO:0000313" key="4">
    <source>
        <dbReference type="Proteomes" id="UP000552700"/>
    </source>
</evidence>
<dbReference type="SUPFAM" id="SSF47413">
    <property type="entry name" value="lambda repressor-like DNA-binding domains"/>
    <property type="match status" value="1"/>
</dbReference>
<organism evidence="3 4">
    <name type="scientific">Sphingobium subterraneum</name>
    <dbReference type="NCBI Taxonomy" id="627688"/>
    <lineage>
        <taxon>Bacteria</taxon>
        <taxon>Pseudomonadati</taxon>
        <taxon>Pseudomonadota</taxon>
        <taxon>Alphaproteobacteria</taxon>
        <taxon>Sphingomonadales</taxon>
        <taxon>Sphingomonadaceae</taxon>
        <taxon>Sphingobium</taxon>
    </lineage>
</organism>
<proteinExistence type="inferred from homology"/>
<reference evidence="3 4" key="1">
    <citation type="submission" date="2020-08" db="EMBL/GenBank/DDBJ databases">
        <title>Genomic Encyclopedia of Type Strains, Phase IV (KMG-IV): sequencing the most valuable type-strain genomes for metagenomic binning, comparative biology and taxonomic classification.</title>
        <authorList>
            <person name="Goeker M."/>
        </authorList>
    </citation>
    <scope>NUCLEOTIDE SEQUENCE [LARGE SCALE GENOMIC DNA]</scope>
    <source>
        <strain evidence="3 4">DSM 102255</strain>
    </source>
</reference>
<feature type="domain" description="HTH cro/C1-type" evidence="2">
    <location>
        <begin position="8"/>
        <end position="64"/>
    </location>
</feature>
<dbReference type="InterPro" id="IPR010359">
    <property type="entry name" value="IrrE_HExxH"/>
</dbReference>
<sequence length="363" mass="40225">MKMIGTRLKLARTASGMSLRDLSAAMNELVTAQAIGKYERDESMPGSAVLLALSAALDVSIDYLLSQDRVALEAVDFRKKPSAGKREEAQVQAKVLHRLEHYLAVEEALGLDSATWDRPDSAPYPINEIVEADAAASQVREAWHLGRDPITNLVELLEARGMKVICEPLADSIDGMTAHVRRADGSTLPVIVVNASHHGERQRFTLAHELAHAVFEPHKRLSEAEVEKAAHRFAGALLMPAEIIWREIGRHRTRVSLGELFALKPVVGASVQALAYRCKDLGIFGQPVMRRLYDEFERQGWRSPPYEEPLPVARESATRLRRLCFRAVEEGAMSESRAAEALGMSVRELDRAMAGPWEDQPSP</sequence>
<dbReference type="PROSITE" id="PS50943">
    <property type="entry name" value="HTH_CROC1"/>
    <property type="match status" value="1"/>
</dbReference>
<dbReference type="CDD" id="cd00093">
    <property type="entry name" value="HTH_XRE"/>
    <property type="match status" value="1"/>
</dbReference>
<evidence type="ECO:0000313" key="3">
    <source>
        <dbReference type="EMBL" id="MBB6122926.1"/>
    </source>
</evidence>
<dbReference type="PANTHER" id="PTHR43236:SF1">
    <property type="entry name" value="BLL7220 PROTEIN"/>
    <property type="match status" value="1"/>
</dbReference>